<name>A0AAD4R4K1_9BILA</name>
<dbReference type="InterPro" id="IPR001461">
    <property type="entry name" value="Aspartic_peptidase_A1"/>
</dbReference>
<evidence type="ECO:0000313" key="4">
    <source>
        <dbReference type="Proteomes" id="UP001201812"/>
    </source>
</evidence>
<dbReference type="PANTHER" id="PTHR47966:SF51">
    <property type="entry name" value="BETA-SITE APP-CLEAVING ENZYME, ISOFORM A-RELATED"/>
    <property type="match status" value="1"/>
</dbReference>
<accession>A0AAD4R4K1</accession>
<evidence type="ECO:0000259" key="2">
    <source>
        <dbReference type="Pfam" id="PF00026"/>
    </source>
</evidence>
<dbReference type="PANTHER" id="PTHR47966">
    <property type="entry name" value="BETA-SITE APP-CLEAVING ENZYME, ISOFORM A-RELATED"/>
    <property type="match status" value="1"/>
</dbReference>
<dbReference type="InterPro" id="IPR021109">
    <property type="entry name" value="Peptidase_aspartic_dom_sf"/>
</dbReference>
<dbReference type="Gene3D" id="2.40.70.10">
    <property type="entry name" value="Acid Proteases"/>
    <property type="match status" value="1"/>
</dbReference>
<evidence type="ECO:0000313" key="3">
    <source>
        <dbReference type="EMBL" id="KAI1709114.1"/>
    </source>
</evidence>
<evidence type="ECO:0000256" key="1">
    <source>
        <dbReference type="ARBA" id="ARBA00007447"/>
    </source>
</evidence>
<dbReference type="Proteomes" id="UP001201812">
    <property type="component" value="Unassembled WGS sequence"/>
</dbReference>
<keyword evidence="3" id="KW-0378">Hydrolase</keyword>
<dbReference type="EMBL" id="JAKKPZ010000032">
    <property type="protein sequence ID" value="KAI1709114.1"/>
    <property type="molecule type" value="Genomic_DNA"/>
</dbReference>
<feature type="domain" description="Peptidase A1" evidence="2">
    <location>
        <begin position="28"/>
        <end position="218"/>
    </location>
</feature>
<dbReference type="Pfam" id="PF00026">
    <property type="entry name" value="Asp"/>
    <property type="match status" value="1"/>
</dbReference>
<gene>
    <name evidence="3" type="ORF">DdX_11512</name>
</gene>
<reference evidence="3" key="1">
    <citation type="submission" date="2022-01" db="EMBL/GenBank/DDBJ databases">
        <title>Genome Sequence Resource for Two Populations of Ditylenchus destructor, the Migratory Endoparasitic Phytonematode.</title>
        <authorList>
            <person name="Zhang H."/>
            <person name="Lin R."/>
            <person name="Xie B."/>
        </authorList>
    </citation>
    <scope>NUCLEOTIDE SEQUENCE</scope>
    <source>
        <strain evidence="3">BazhouSP</strain>
    </source>
</reference>
<dbReference type="AlphaFoldDB" id="A0AAD4R4K1"/>
<dbReference type="GO" id="GO:0006508">
    <property type="term" value="P:proteolysis"/>
    <property type="evidence" value="ECO:0007669"/>
    <property type="project" value="UniProtKB-KW"/>
</dbReference>
<keyword evidence="4" id="KW-1185">Reference proteome</keyword>
<comment type="similarity">
    <text evidence="1">Belongs to the peptidase A1 family.</text>
</comment>
<keyword evidence="3" id="KW-0645">Protease</keyword>
<organism evidence="3 4">
    <name type="scientific">Ditylenchus destructor</name>
    <dbReference type="NCBI Taxonomy" id="166010"/>
    <lineage>
        <taxon>Eukaryota</taxon>
        <taxon>Metazoa</taxon>
        <taxon>Ecdysozoa</taxon>
        <taxon>Nematoda</taxon>
        <taxon>Chromadorea</taxon>
        <taxon>Rhabditida</taxon>
        <taxon>Tylenchina</taxon>
        <taxon>Tylenchomorpha</taxon>
        <taxon>Sphaerularioidea</taxon>
        <taxon>Anguinidae</taxon>
        <taxon>Anguininae</taxon>
        <taxon>Ditylenchus</taxon>
    </lineage>
</organism>
<proteinExistence type="inferred from homology"/>
<dbReference type="GO" id="GO:0004190">
    <property type="term" value="F:aspartic-type endopeptidase activity"/>
    <property type="evidence" value="ECO:0007669"/>
    <property type="project" value="InterPro"/>
</dbReference>
<sequence>MVLYGWNIDGLKLQVPMFRKRFNHFPIINITLGTPPQYFRVGVSLYESIDLELLSTDAEGFMVAVNKSLFNSSASFTYREFPNSNYSHTLGNGVLGEDLLGIDDAVFNISFTLIKSPFTVVLPKYRLNDVDGYIGLAAEKSVYQTVPLVKQLAKTLDNPIVSVWKEELNKDNASYVLTLGAYDTTNCESGWISAPRLKTRNCYDEIPAAAVHVNSITTTFRGTDVRIALNKTLAIDQSCILKTGHSYIEGLMPFYMEFFFTQAFKISILHCRPLW</sequence>
<protein>
    <submittedName>
        <fullName evidence="3">Eukaryotic aspartyl protease domain-containing protein</fullName>
    </submittedName>
</protein>
<dbReference type="InterPro" id="IPR033121">
    <property type="entry name" value="PEPTIDASE_A1"/>
</dbReference>
<comment type="caution">
    <text evidence="3">The sequence shown here is derived from an EMBL/GenBank/DDBJ whole genome shotgun (WGS) entry which is preliminary data.</text>
</comment>
<dbReference type="SUPFAM" id="SSF50630">
    <property type="entry name" value="Acid proteases"/>
    <property type="match status" value="1"/>
</dbReference>